<feature type="compositionally biased region" description="Acidic residues" evidence="1">
    <location>
        <begin position="45"/>
        <end position="54"/>
    </location>
</feature>
<feature type="region of interest" description="Disordered" evidence="1">
    <location>
        <begin position="1"/>
        <end position="54"/>
    </location>
</feature>
<dbReference type="EMBL" id="JABCKI010000084">
    <property type="protein sequence ID" value="KAG5652964.1"/>
    <property type="molecule type" value="Genomic_DNA"/>
</dbReference>
<feature type="compositionally biased region" description="Low complexity" evidence="1">
    <location>
        <begin position="245"/>
        <end position="256"/>
    </location>
</feature>
<feature type="region of interest" description="Disordered" evidence="1">
    <location>
        <begin position="165"/>
        <end position="343"/>
    </location>
</feature>
<feature type="compositionally biased region" description="Polar residues" evidence="1">
    <location>
        <begin position="260"/>
        <end position="294"/>
    </location>
</feature>
<evidence type="ECO:0000256" key="1">
    <source>
        <dbReference type="SAM" id="MobiDB-lite"/>
    </source>
</evidence>
<feature type="compositionally biased region" description="Polar residues" evidence="1">
    <location>
        <begin position="233"/>
        <end position="244"/>
    </location>
</feature>
<dbReference type="Proteomes" id="UP000717328">
    <property type="component" value="Unassembled WGS sequence"/>
</dbReference>
<gene>
    <name evidence="3" type="ORF">H0H81_002862</name>
</gene>
<dbReference type="GO" id="GO:0046982">
    <property type="term" value="F:protein heterodimerization activity"/>
    <property type="evidence" value="ECO:0007669"/>
    <property type="project" value="InterPro"/>
</dbReference>
<feature type="domain" description="Transcription factor CBF/NF-Y/archaeal histone" evidence="2">
    <location>
        <begin position="66"/>
        <end position="127"/>
    </location>
</feature>
<feature type="compositionally biased region" description="Acidic residues" evidence="1">
    <location>
        <begin position="27"/>
        <end position="38"/>
    </location>
</feature>
<dbReference type="SUPFAM" id="SSF47113">
    <property type="entry name" value="Histone-fold"/>
    <property type="match status" value="1"/>
</dbReference>
<feature type="compositionally biased region" description="Polar residues" evidence="1">
    <location>
        <begin position="331"/>
        <end position="343"/>
    </location>
</feature>
<dbReference type="AlphaFoldDB" id="A0A9P7KKB6"/>
<dbReference type="OrthoDB" id="636685at2759"/>
<accession>A0A9P7KKB6</accession>
<reference evidence="3" key="1">
    <citation type="submission" date="2021-02" db="EMBL/GenBank/DDBJ databases">
        <authorList>
            <person name="Nieuwenhuis M."/>
            <person name="Van De Peppel L.J.J."/>
        </authorList>
    </citation>
    <scope>NUCLEOTIDE SEQUENCE</scope>
    <source>
        <strain evidence="3">D49</strain>
    </source>
</reference>
<dbReference type="InterPro" id="IPR003958">
    <property type="entry name" value="CBFA_NFYB_domain"/>
</dbReference>
<evidence type="ECO:0000313" key="4">
    <source>
        <dbReference type="Proteomes" id="UP000717328"/>
    </source>
</evidence>
<reference evidence="3" key="2">
    <citation type="submission" date="2021-10" db="EMBL/GenBank/DDBJ databases">
        <title>Phylogenomics reveals ancestral predisposition of the termite-cultivated fungus Termitomyces towards a domesticated lifestyle.</title>
        <authorList>
            <person name="Auxier B."/>
            <person name="Grum-Grzhimaylo A."/>
            <person name="Cardenas M.E."/>
            <person name="Lodge J.D."/>
            <person name="Laessoe T."/>
            <person name="Pedersen O."/>
            <person name="Smith M.E."/>
            <person name="Kuyper T.W."/>
            <person name="Franco-Molano E.A."/>
            <person name="Baroni T.J."/>
            <person name="Aanen D.K."/>
        </authorList>
    </citation>
    <scope>NUCLEOTIDE SEQUENCE</scope>
    <source>
        <strain evidence="3">D49</strain>
    </source>
</reference>
<keyword evidence="4" id="KW-1185">Reference proteome</keyword>
<evidence type="ECO:0000259" key="2">
    <source>
        <dbReference type="Pfam" id="PF00808"/>
    </source>
</evidence>
<name>A0A9P7KKB6_9AGAR</name>
<evidence type="ECO:0000313" key="3">
    <source>
        <dbReference type="EMBL" id="KAG5652964.1"/>
    </source>
</evidence>
<sequence>MSHYPTNGSTQLLYHPGGPDGFPDVPENVDSDAEDEVDQLVSDSDSPEPELDTEEAVHRIPGHSLLPSVRLENIIQADGVTGNLALSREGLFILSVATEEFIKRMTQAGQLRASAERRLTVNYSDMAATTQQYQEFMFLHDTIPAPISLSEALLMREAKEKELFEEDPTASINLSTSASAPPIHKTRPKARLQANGQGSISARPERGSDSRAASGDDRDGTYDDWSDGRAPRSGTSHSITVQNGRLSLSARPSSLANGHTAPSRSGTLTPSLSHTMSEAASPQQHPASRSSPSVAQEDPPQGWTGSGQFTGPASGFLQGPGAPFGRVAQNPGRTIYSQQHRAD</sequence>
<dbReference type="InterPro" id="IPR009072">
    <property type="entry name" value="Histone-fold"/>
</dbReference>
<dbReference type="Gene3D" id="1.10.20.10">
    <property type="entry name" value="Histone, subunit A"/>
    <property type="match status" value="1"/>
</dbReference>
<proteinExistence type="predicted"/>
<feature type="compositionally biased region" description="Polar residues" evidence="1">
    <location>
        <begin position="1"/>
        <end position="12"/>
    </location>
</feature>
<dbReference type="Pfam" id="PF00808">
    <property type="entry name" value="CBFD_NFYB_HMF"/>
    <property type="match status" value="1"/>
</dbReference>
<comment type="caution">
    <text evidence="3">The sequence shown here is derived from an EMBL/GenBank/DDBJ whole genome shotgun (WGS) entry which is preliminary data.</text>
</comment>
<organism evidence="3 4">
    <name type="scientific">Sphagnurus paluster</name>
    <dbReference type="NCBI Taxonomy" id="117069"/>
    <lineage>
        <taxon>Eukaryota</taxon>
        <taxon>Fungi</taxon>
        <taxon>Dikarya</taxon>
        <taxon>Basidiomycota</taxon>
        <taxon>Agaricomycotina</taxon>
        <taxon>Agaricomycetes</taxon>
        <taxon>Agaricomycetidae</taxon>
        <taxon>Agaricales</taxon>
        <taxon>Tricholomatineae</taxon>
        <taxon>Lyophyllaceae</taxon>
        <taxon>Sphagnurus</taxon>
    </lineage>
</organism>
<protein>
    <recommendedName>
        <fullName evidence="2">Transcription factor CBF/NF-Y/archaeal histone domain-containing protein</fullName>
    </recommendedName>
</protein>
<feature type="compositionally biased region" description="Basic and acidic residues" evidence="1">
    <location>
        <begin position="203"/>
        <end position="230"/>
    </location>
</feature>
<feature type="compositionally biased region" description="Polar residues" evidence="1">
    <location>
        <begin position="170"/>
        <end position="179"/>
    </location>
</feature>